<sequence length="193" mass="20930">MVLHKKSPRTLNTPQTTPRPFSPLQFLIKGLQIASGITIGGLLLLIGLANLGSLIGCAPKAYESEAKNNIGSLNRAQQVYSLDSGKFTANLGELETGIPQETKNYRYSIQTEGNSVFHYAISKAPKASGWDKLMGVRDISNFVGAVFLVPDEATKEMLTVTVECQAKKSSVVQYPKLTLQNGVPTCPKNFTKL</sequence>
<keyword evidence="1" id="KW-0812">Transmembrane</keyword>
<organism evidence="2 3">
    <name type="scientific">Lusitaniella coriacea LEGE 07157</name>
    <dbReference type="NCBI Taxonomy" id="945747"/>
    <lineage>
        <taxon>Bacteria</taxon>
        <taxon>Bacillati</taxon>
        <taxon>Cyanobacteriota</taxon>
        <taxon>Cyanophyceae</taxon>
        <taxon>Spirulinales</taxon>
        <taxon>Lusitaniellaceae</taxon>
        <taxon>Lusitaniella</taxon>
    </lineage>
</organism>
<keyword evidence="1" id="KW-1133">Transmembrane helix</keyword>
<keyword evidence="3" id="KW-1185">Reference proteome</keyword>
<protein>
    <submittedName>
        <fullName evidence="2">Type IV pilin-like G/H family protein</fullName>
    </submittedName>
</protein>
<keyword evidence="1" id="KW-0472">Membrane</keyword>
<accession>A0A8J7B8R7</accession>
<dbReference type="EMBL" id="JADEWZ010000004">
    <property type="protein sequence ID" value="MBE9115048.1"/>
    <property type="molecule type" value="Genomic_DNA"/>
</dbReference>
<dbReference type="InterPro" id="IPR031975">
    <property type="entry name" value="Pilin_GH"/>
</dbReference>
<dbReference type="Pfam" id="PF16734">
    <property type="entry name" value="Pilin_GH"/>
    <property type="match status" value="1"/>
</dbReference>
<evidence type="ECO:0000256" key="1">
    <source>
        <dbReference type="SAM" id="Phobius"/>
    </source>
</evidence>
<gene>
    <name evidence="2" type="ORF">IQ249_03960</name>
</gene>
<evidence type="ECO:0000313" key="3">
    <source>
        <dbReference type="Proteomes" id="UP000654482"/>
    </source>
</evidence>
<feature type="transmembrane region" description="Helical" evidence="1">
    <location>
        <begin position="26"/>
        <end position="49"/>
    </location>
</feature>
<dbReference type="Proteomes" id="UP000654482">
    <property type="component" value="Unassembled WGS sequence"/>
</dbReference>
<comment type="caution">
    <text evidence="2">The sequence shown here is derived from an EMBL/GenBank/DDBJ whole genome shotgun (WGS) entry which is preliminary data.</text>
</comment>
<evidence type="ECO:0000313" key="2">
    <source>
        <dbReference type="EMBL" id="MBE9115048.1"/>
    </source>
</evidence>
<dbReference type="RefSeq" id="WP_194028135.1">
    <property type="nucleotide sequence ID" value="NZ_JADEWZ010000004.1"/>
</dbReference>
<name>A0A8J7B8R7_9CYAN</name>
<reference evidence="2" key="1">
    <citation type="submission" date="2020-10" db="EMBL/GenBank/DDBJ databases">
        <authorList>
            <person name="Castelo-Branco R."/>
            <person name="Eusebio N."/>
            <person name="Adriana R."/>
            <person name="Vieira A."/>
            <person name="Brugerolle De Fraissinette N."/>
            <person name="Rezende De Castro R."/>
            <person name="Schneider M.P."/>
            <person name="Vasconcelos V."/>
            <person name="Leao P.N."/>
        </authorList>
    </citation>
    <scope>NUCLEOTIDE SEQUENCE</scope>
    <source>
        <strain evidence="2">LEGE 07157</strain>
    </source>
</reference>
<proteinExistence type="predicted"/>
<dbReference type="AlphaFoldDB" id="A0A8J7B8R7"/>